<dbReference type="InterPro" id="IPR011009">
    <property type="entry name" value="Kinase-like_dom_sf"/>
</dbReference>
<feature type="region of interest" description="Disordered" evidence="13">
    <location>
        <begin position="926"/>
        <end position="951"/>
    </location>
</feature>
<evidence type="ECO:0000256" key="7">
    <source>
        <dbReference type="ARBA" id="ARBA00022741"/>
    </source>
</evidence>
<feature type="region of interest" description="Disordered" evidence="13">
    <location>
        <begin position="492"/>
        <end position="540"/>
    </location>
</feature>
<feature type="compositionally biased region" description="Polar residues" evidence="13">
    <location>
        <begin position="72"/>
        <end position="91"/>
    </location>
</feature>
<dbReference type="GO" id="GO:0035556">
    <property type="term" value="P:intracellular signal transduction"/>
    <property type="evidence" value="ECO:0007669"/>
    <property type="project" value="TreeGrafter"/>
</dbReference>
<dbReference type="Gene3D" id="3.30.310.220">
    <property type="entry name" value="Fungal kinase associated-1 domain"/>
    <property type="match status" value="1"/>
</dbReference>
<dbReference type="Proteomes" id="UP001201262">
    <property type="component" value="Unassembled WGS sequence"/>
</dbReference>
<dbReference type="GeneID" id="70241800"/>
<gene>
    <name evidence="15" type="ORF">BGW36DRAFT_299239</name>
</gene>
<proteinExistence type="inferred from homology"/>
<dbReference type="Gene3D" id="1.10.510.10">
    <property type="entry name" value="Transferase(Phosphotransferase) domain 1"/>
    <property type="match status" value="1"/>
</dbReference>
<dbReference type="InterPro" id="IPR000719">
    <property type="entry name" value="Prot_kinase_dom"/>
</dbReference>
<organism evidence="15 16">
    <name type="scientific">Talaromyces proteolyticus</name>
    <dbReference type="NCBI Taxonomy" id="1131652"/>
    <lineage>
        <taxon>Eukaryota</taxon>
        <taxon>Fungi</taxon>
        <taxon>Dikarya</taxon>
        <taxon>Ascomycota</taxon>
        <taxon>Pezizomycotina</taxon>
        <taxon>Eurotiomycetes</taxon>
        <taxon>Eurotiomycetidae</taxon>
        <taxon>Eurotiales</taxon>
        <taxon>Trichocomaceae</taxon>
        <taxon>Talaromyces</taxon>
        <taxon>Talaromyces sect. Bacilispori</taxon>
    </lineage>
</organism>
<keyword evidence="16" id="KW-1185">Reference proteome</keyword>
<comment type="similarity">
    <text evidence="2">Belongs to the protein kinase superfamily. CAMK Ser/Thr protein kinase family. NIM1 subfamily.</text>
</comment>
<dbReference type="GO" id="GO:0005524">
    <property type="term" value="F:ATP binding"/>
    <property type="evidence" value="ECO:0007669"/>
    <property type="project" value="UniProtKB-UniRule"/>
</dbReference>
<sequence length="1268" mass="140876">MDKEGRVRSPQGRKPLTDAAARANHGPTSAMPHVDRVAVNSEQLKSTDAASSRIAPNSPAVVTDTARLSVATESTGASNRNSAISTTSTASGKGKRKTHVGPWQLGRTLGKGATGRVRLAKHAMTGQAAAIKIVSKKSAAMVQSESIAAMDRNAGLLGANQATRPMPFGIEREVVIMKLIEHPNVINLYDIWENRGELYLVLEYVEGGELFDYVSTHGPLPEEEAVRLFRQIISGLAYCHRFNICHRDLKPENILLDSKHNIKLADFGMAALQPAGHWLNTSCGSPHYAAPEIIYGRRYRGDKADIWSCGIILFALLTGFLPFDGGDLSNTLRLVKKGDYHIPPWLSVEAADLIQRILQKRPEDRINIQNIWNHPLLKKYETLHQAMSQHQLGPPPPLSAKDCGPPVASRTDIDTELLRSLQTLWHSANFETLIERLLSHEPNHEKMFYNALIKFRNEQLENYHGQPLEYSASDYHHISKPAAAVRAIAKHSKNGRLQGHTRRRSQFSILTEVSRHSSTGKEPKSSGSYDPFRASKTPVSNPSIQYTCVTVHRDQNSSAKLEEQQPHSPSKSIAPPSSPPKADIPSSPSVEIIQWTRTKKSQRSFRSKSSLATSRLGYSPAPAHRVIAGYKRNVSFRHIRSRSGGGSSVKSRIEQSNSQNSIAGTLTSTESYKFSVPTGLSTCRFSSPALPTQPTVVRTSAVATTDSGLETTRIRDNFWKEEARKVSNELSQICEEAFNRSSVSTGHTAVSTATTATSMSIHEDAERAKETVKSEVTEKLAELPTSYTVKELTETRRKLLEHSSKAEAAGLPDYLSEVIAHLDRLIEQDVARNEDKQDLSYTDLYDAYRRSVSEPVVKPAVETGYLPSISEEIFTPLETSSGYDLQRMDQRAIPEPYPLLSSKVDRKSTIRMVPESSLRSIDEIKPLAIRKRKDPTGHSLSSSRHSSADSIAQVRSSILPVEQRTTSDSVAASLRYNSRYPMVLETIAENPAPPRRSEVKIPSGEKKWSWFSKQKSRVSEEKETSNAGPKDASLPAVKSAPATASNNTEVSRTSVEESSSGRRVSRERSRASFLKIFGKKKTEKTDNEGLKVSAASGDDNALHNAASRDSAVSHVPIPHTNRQSRRSSGVNQNWFARFFHVKPATRAIAFNIPKARSRKEINKTLREWKQYGMDDVHLDKTENIIYGRVAETNFLHLRPVEFSVEFYTVLEHGRHANLSVVRFRQERGAASSFHKVVDTLEMFMKRRGYTVEDPARSKKMVKVLDNVP</sequence>
<dbReference type="PROSITE" id="PS50011">
    <property type="entry name" value="PROTEIN_KINASE_DOM"/>
    <property type="match status" value="1"/>
</dbReference>
<evidence type="ECO:0000256" key="2">
    <source>
        <dbReference type="ARBA" id="ARBA00010791"/>
    </source>
</evidence>
<evidence type="ECO:0000256" key="13">
    <source>
        <dbReference type="SAM" id="MobiDB-lite"/>
    </source>
</evidence>
<comment type="caution">
    <text evidence="15">The sequence shown here is derived from an EMBL/GenBank/DDBJ whole genome shotgun (WGS) entry which is preliminary data.</text>
</comment>
<dbReference type="SMART" id="SM00220">
    <property type="entry name" value="S_TKc"/>
    <property type="match status" value="1"/>
</dbReference>
<keyword evidence="4 15" id="KW-0723">Serine/threonine-protein kinase</keyword>
<comment type="catalytic activity">
    <reaction evidence="10">
        <text>L-threonyl-[protein] + ATP = O-phospho-L-threonyl-[protein] + ADP + H(+)</text>
        <dbReference type="Rhea" id="RHEA:46608"/>
        <dbReference type="Rhea" id="RHEA-COMP:11060"/>
        <dbReference type="Rhea" id="RHEA-COMP:11605"/>
        <dbReference type="ChEBI" id="CHEBI:15378"/>
        <dbReference type="ChEBI" id="CHEBI:30013"/>
        <dbReference type="ChEBI" id="CHEBI:30616"/>
        <dbReference type="ChEBI" id="CHEBI:61977"/>
        <dbReference type="ChEBI" id="CHEBI:456216"/>
        <dbReference type="EC" id="2.7.11.1"/>
    </reaction>
</comment>
<feature type="region of interest" description="Disordered" evidence="13">
    <location>
        <begin position="554"/>
        <end position="589"/>
    </location>
</feature>
<keyword evidence="5" id="KW-0597">Phosphoprotein</keyword>
<comment type="subcellular location">
    <subcellularLocation>
        <location evidence="1">Bud neck</location>
    </subcellularLocation>
</comment>
<dbReference type="GO" id="GO:0005940">
    <property type="term" value="C:septin ring"/>
    <property type="evidence" value="ECO:0007669"/>
    <property type="project" value="UniProtKB-ARBA"/>
</dbReference>
<dbReference type="EMBL" id="JAJTJA010000008">
    <property type="protein sequence ID" value="KAH8695063.1"/>
    <property type="molecule type" value="Genomic_DNA"/>
</dbReference>
<evidence type="ECO:0000256" key="1">
    <source>
        <dbReference type="ARBA" id="ARBA00004266"/>
    </source>
</evidence>
<dbReference type="GO" id="GO:0004674">
    <property type="term" value="F:protein serine/threonine kinase activity"/>
    <property type="evidence" value="ECO:0007669"/>
    <property type="project" value="UniProtKB-KW"/>
</dbReference>
<comment type="catalytic activity">
    <reaction evidence="11">
        <text>L-seryl-[protein] + ATP = O-phospho-L-seryl-[protein] + ADP + H(+)</text>
        <dbReference type="Rhea" id="RHEA:17989"/>
        <dbReference type="Rhea" id="RHEA-COMP:9863"/>
        <dbReference type="Rhea" id="RHEA-COMP:11604"/>
        <dbReference type="ChEBI" id="CHEBI:15378"/>
        <dbReference type="ChEBI" id="CHEBI:29999"/>
        <dbReference type="ChEBI" id="CHEBI:30616"/>
        <dbReference type="ChEBI" id="CHEBI:83421"/>
        <dbReference type="ChEBI" id="CHEBI:456216"/>
        <dbReference type="EC" id="2.7.11.1"/>
    </reaction>
</comment>
<feature type="compositionally biased region" description="Basic and acidic residues" evidence="13">
    <location>
        <begin position="554"/>
        <end position="565"/>
    </location>
</feature>
<feature type="region of interest" description="Disordered" evidence="13">
    <location>
        <begin position="1"/>
        <end position="33"/>
    </location>
</feature>
<evidence type="ECO:0000256" key="5">
    <source>
        <dbReference type="ARBA" id="ARBA00022553"/>
    </source>
</evidence>
<name>A0AAD4KNZ2_9EURO</name>
<dbReference type="Pfam" id="PF16797">
    <property type="entry name" value="Fungal_KA1"/>
    <property type="match status" value="1"/>
</dbReference>
<evidence type="ECO:0000256" key="6">
    <source>
        <dbReference type="ARBA" id="ARBA00022679"/>
    </source>
</evidence>
<feature type="region of interest" description="Disordered" evidence="13">
    <location>
        <begin position="72"/>
        <end position="109"/>
    </location>
</feature>
<dbReference type="Pfam" id="PF00069">
    <property type="entry name" value="Pkinase"/>
    <property type="match status" value="1"/>
</dbReference>
<dbReference type="RefSeq" id="XP_046070205.1">
    <property type="nucleotide sequence ID" value="XM_046211513.1"/>
</dbReference>
<keyword evidence="9 12" id="KW-0067">ATP-binding</keyword>
<feature type="compositionally biased region" description="Basic and acidic residues" evidence="13">
    <location>
        <begin position="513"/>
        <end position="524"/>
    </location>
</feature>
<evidence type="ECO:0000256" key="11">
    <source>
        <dbReference type="ARBA" id="ARBA00048679"/>
    </source>
</evidence>
<dbReference type="PROSITE" id="PS00108">
    <property type="entry name" value="PROTEIN_KINASE_ST"/>
    <property type="match status" value="1"/>
</dbReference>
<dbReference type="InterPro" id="IPR031850">
    <property type="entry name" value="Fungal_KA1_dom"/>
</dbReference>
<protein>
    <recommendedName>
        <fullName evidence="3">non-specific serine/threonine protein kinase</fullName>
        <ecNumber evidence="3">2.7.11.1</ecNumber>
    </recommendedName>
</protein>
<dbReference type="PANTHER" id="PTHR24346">
    <property type="entry name" value="MAP/MICROTUBULE AFFINITY-REGULATING KINASE"/>
    <property type="match status" value="1"/>
</dbReference>
<feature type="region of interest" description="Disordered" evidence="13">
    <location>
        <begin position="1100"/>
        <end position="1128"/>
    </location>
</feature>
<evidence type="ECO:0000256" key="12">
    <source>
        <dbReference type="PROSITE-ProRule" id="PRU10141"/>
    </source>
</evidence>
<evidence type="ECO:0000256" key="9">
    <source>
        <dbReference type="ARBA" id="ARBA00022840"/>
    </source>
</evidence>
<accession>A0AAD4KNZ2</accession>
<feature type="compositionally biased region" description="Low complexity" evidence="13">
    <location>
        <begin position="1049"/>
        <end position="1062"/>
    </location>
</feature>
<dbReference type="FunFam" id="1.10.510.10:FF:000394">
    <property type="entry name" value="Serine/threonine-protein kinase HSL1"/>
    <property type="match status" value="1"/>
</dbReference>
<feature type="compositionally biased region" description="Basic and acidic residues" evidence="13">
    <location>
        <begin position="995"/>
        <end position="1008"/>
    </location>
</feature>
<dbReference type="InterPro" id="IPR008271">
    <property type="entry name" value="Ser/Thr_kinase_AS"/>
</dbReference>
<dbReference type="InterPro" id="IPR017441">
    <property type="entry name" value="Protein_kinase_ATP_BS"/>
</dbReference>
<reference evidence="15" key="1">
    <citation type="submission" date="2021-12" db="EMBL/GenBank/DDBJ databases">
        <title>Convergent genome expansion in fungi linked to evolution of root-endophyte symbiosis.</title>
        <authorList>
            <consortium name="DOE Joint Genome Institute"/>
            <person name="Ke Y.-H."/>
            <person name="Bonito G."/>
            <person name="Liao H.-L."/>
            <person name="Looney B."/>
            <person name="Rojas-Flechas A."/>
            <person name="Nash J."/>
            <person name="Hameed K."/>
            <person name="Schadt C."/>
            <person name="Martin F."/>
            <person name="Crous P.W."/>
            <person name="Miettinen O."/>
            <person name="Magnuson J.K."/>
            <person name="Labbe J."/>
            <person name="Jacobson D."/>
            <person name="Doktycz M.J."/>
            <person name="Veneault-Fourrey C."/>
            <person name="Kuo A."/>
            <person name="Mondo S."/>
            <person name="Calhoun S."/>
            <person name="Riley R."/>
            <person name="Ohm R."/>
            <person name="LaButti K."/>
            <person name="Andreopoulos B."/>
            <person name="Pangilinan J."/>
            <person name="Nolan M."/>
            <person name="Tritt A."/>
            <person name="Clum A."/>
            <person name="Lipzen A."/>
            <person name="Daum C."/>
            <person name="Barry K."/>
            <person name="Grigoriev I.V."/>
            <person name="Vilgalys R."/>
        </authorList>
    </citation>
    <scope>NUCLEOTIDE SEQUENCE</scope>
    <source>
        <strain evidence="15">PMI_201</strain>
    </source>
</reference>
<keyword evidence="6" id="KW-0808">Transferase</keyword>
<dbReference type="InterPro" id="IPR043024">
    <property type="entry name" value="KA1_sf_fungal"/>
</dbReference>
<dbReference type="PANTHER" id="PTHR24346:SF110">
    <property type="entry name" value="NON-SPECIFIC SERINE_THREONINE PROTEIN KINASE"/>
    <property type="match status" value="1"/>
</dbReference>
<evidence type="ECO:0000259" key="14">
    <source>
        <dbReference type="PROSITE" id="PS50011"/>
    </source>
</evidence>
<evidence type="ECO:0000256" key="8">
    <source>
        <dbReference type="ARBA" id="ARBA00022777"/>
    </source>
</evidence>
<dbReference type="EC" id="2.7.11.1" evidence="3"/>
<dbReference type="SUPFAM" id="SSF56112">
    <property type="entry name" value="Protein kinase-like (PK-like)"/>
    <property type="match status" value="1"/>
</dbReference>
<evidence type="ECO:0000256" key="3">
    <source>
        <dbReference type="ARBA" id="ARBA00012513"/>
    </source>
</evidence>
<dbReference type="AlphaFoldDB" id="A0AAD4KNZ2"/>
<feature type="region of interest" description="Disordered" evidence="13">
    <location>
        <begin position="987"/>
        <end position="1066"/>
    </location>
</feature>
<keyword evidence="7 12" id="KW-0547">Nucleotide-binding</keyword>
<feature type="compositionally biased region" description="Low complexity" evidence="13">
    <location>
        <begin position="566"/>
        <end position="589"/>
    </location>
</feature>
<evidence type="ECO:0000313" key="15">
    <source>
        <dbReference type="EMBL" id="KAH8695063.1"/>
    </source>
</evidence>
<dbReference type="CDD" id="cd14081">
    <property type="entry name" value="STKc_BRSK1_2"/>
    <property type="match status" value="1"/>
</dbReference>
<feature type="domain" description="Protein kinase" evidence="14">
    <location>
        <begin position="103"/>
        <end position="377"/>
    </location>
</feature>
<feature type="region of interest" description="Disordered" evidence="13">
    <location>
        <begin position="597"/>
        <end position="616"/>
    </location>
</feature>
<dbReference type="GO" id="GO:0005935">
    <property type="term" value="C:cellular bud neck"/>
    <property type="evidence" value="ECO:0007669"/>
    <property type="project" value="UniProtKB-SubCell"/>
</dbReference>
<feature type="binding site" evidence="12">
    <location>
        <position position="132"/>
    </location>
    <ligand>
        <name>ATP</name>
        <dbReference type="ChEBI" id="CHEBI:30616"/>
    </ligand>
</feature>
<evidence type="ECO:0000313" key="16">
    <source>
        <dbReference type="Proteomes" id="UP001201262"/>
    </source>
</evidence>
<keyword evidence="8 15" id="KW-0418">Kinase</keyword>
<evidence type="ECO:0000256" key="4">
    <source>
        <dbReference type="ARBA" id="ARBA00022527"/>
    </source>
</evidence>
<feature type="compositionally biased region" description="Basic residues" evidence="13">
    <location>
        <begin position="597"/>
        <end position="606"/>
    </location>
</feature>
<feature type="compositionally biased region" description="Low complexity" evidence="13">
    <location>
        <begin position="939"/>
        <end position="950"/>
    </location>
</feature>
<feature type="compositionally biased region" description="Basic residues" evidence="13">
    <location>
        <begin position="492"/>
        <end position="505"/>
    </location>
</feature>
<evidence type="ECO:0000256" key="10">
    <source>
        <dbReference type="ARBA" id="ARBA00047899"/>
    </source>
</evidence>
<dbReference type="PROSITE" id="PS00107">
    <property type="entry name" value="PROTEIN_KINASE_ATP"/>
    <property type="match status" value="1"/>
</dbReference>